<evidence type="ECO:0000256" key="6">
    <source>
        <dbReference type="ARBA" id="ARBA00023235"/>
    </source>
</evidence>
<comment type="similarity">
    <text evidence="1">Belongs to the helicase family. UvrD subfamily.</text>
</comment>
<feature type="domain" description="UvrD-like helicase ATP-binding" evidence="11">
    <location>
        <begin position="127"/>
        <end position="618"/>
    </location>
</feature>
<dbReference type="PROSITE" id="PS51198">
    <property type="entry name" value="UVRD_HELICASE_ATP_BIND"/>
    <property type="match status" value="1"/>
</dbReference>
<keyword evidence="2 10" id="KW-0547">Nucleotide-binding</keyword>
<dbReference type="Pfam" id="PF00580">
    <property type="entry name" value="UvrD-helicase"/>
    <property type="match status" value="1"/>
</dbReference>
<evidence type="ECO:0000313" key="13">
    <source>
        <dbReference type="Proteomes" id="UP000184386"/>
    </source>
</evidence>
<dbReference type="OrthoDB" id="9809039at2"/>
<sequence>MWIEFMAVTTVVIGSTVFYISKRNFKRLQTEPDVVMNLEKLDIFESEILQLRKDYITRPQEESLKLKYQEVYKVFSKSKYSKLKNPLISEFLSTYSNLANLVKDWNNLFVESELVKHKVLFDNIDGKSLDDQQRRAVVVDEQSNLVLAGAGSGKTLTISGKVKYLVETKNINPSEILLISFTRKAAEEMKTRIANKLHIGVEVRTFHSLGLDIIKHTYPVKYIIAEDGYLSRLVEAYFRRSTFNEKKQIQNIINFFSYYLNIPKDWEQFECLGECYDHYKNADFETLKGKVTNIKKEVEYVAADLKVRKYTLHGETVKSLEEVMIANFLYLNGINYEYERRYPYDSGDINKKAYQPDFYLPDYDIYIEHFGITKDYRAPWLTQIEEKKYIDGIGWKREQHKVNKTKLLETYSYFNKEGILLIELEKLLKSEGVKFEEVDYSMIYKQVFEKTDNKYFKEFIKLVSTFIKLFKSNGYDETSFASLFTKANMQSNAFLIERSRLFLSIVQPIYDEYQQSLKSSGQIDFDDMINLASESIRQGRGTLDYKYIIIDEYQDISLSRFNLIKEIKDRAKAKLLCVGDDWQSIYRFAGSDITLFTDFGKYLGYYELLKIEKTYRNSQELINIAAKFIIQNKNQLPKNLVSDKHYSNPLRIIGYKRDVITAFCKVISEIVDNFGEEAEITILGRNRFDKDVLKDHEEFSVDEEKIVYEKYPKLKLRYLTTHKAKGLEADNVIILNLENKLLGFPNKISDDPVLSMILASQDNYAYAEERRLFYVAITRTKNATYLLTPDESQSVFISELIKSFKVHYEFKTDEETVHDNPNCPRCQTGKLVVRENSTSHKLFLGCTNYPNCDMNLNDIEIINNQIICNVCGGYMSKRKGPYGEFYGCTNYPLCTNKLPIRK</sequence>
<evidence type="ECO:0000256" key="2">
    <source>
        <dbReference type="ARBA" id="ARBA00022741"/>
    </source>
</evidence>
<keyword evidence="6" id="KW-0413">Isomerase</keyword>
<dbReference type="SUPFAM" id="SSF57783">
    <property type="entry name" value="Zinc beta-ribbon"/>
    <property type="match status" value="1"/>
</dbReference>
<comment type="catalytic activity">
    <reaction evidence="9">
        <text>ATP + H2O = ADP + phosphate + H(+)</text>
        <dbReference type="Rhea" id="RHEA:13065"/>
        <dbReference type="ChEBI" id="CHEBI:15377"/>
        <dbReference type="ChEBI" id="CHEBI:15378"/>
        <dbReference type="ChEBI" id="CHEBI:30616"/>
        <dbReference type="ChEBI" id="CHEBI:43474"/>
        <dbReference type="ChEBI" id="CHEBI:456216"/>
        <dbReference type="EC" id="5.6.2.4"/>
    </reaction>
</comment>
<dbReference type="SUPFAM" id="SSF52540">
    <property type="entry name" value="P-loop containing nucleoside triphosphate hydrolases"/>
    <property type="match status" value="1"/>
</dbReference>
<dbReference type="GO" id="GO:0016887">
    <property type="term" value="F:ATP hydrolysis activity"/>
    <property type="evidence" value="ECO:0007669"/>
    <property type="project" value="RHEA"/>
</dbReference>
<dbReference type="AlphaFoldDB" id="A0A1M6KKV6"/>
<evidence type="ECO:0000256" key="10">
    <source>
        <dbReference type="PROSITE-ProRule" id="PRU00560"/>
    </source>
</evidence>
<dbReference type="GO" id="GO:0043138">
    <property type="term" value="F:3'-5' DNA helicase activity"/>
    <property type="evidence" value="ECO:0007669"/>
    <property type="project" value="UniProtKB-EC"/>
</dbReference>
<reference evidence="12 13" key="1">
    <citation type="submission" date="2016-11" db="EMBL/GenBank/DDBJ databases">
        <authorList>
            <person name="Jaros S."/>
            <person name="Januszkiewicz K."/>
            <person name="Wedrychowicz H."/>
        </authorList>
    </citation>
    <scope>NUCLEOTIDE SEQUENCE [LARGE SCALE GENOMIC DNA]</scope>
    <source>
        <strain evidence="12 13">DSM 15929</strain>
    </source>
</reference>
<proteinExistence type="inferred from homology"/>
<dbReference type="EC" id="5.6.2.4" evidence="8"/>
<keyword evidence="4 10" id="KW-0347">Helicase</keyword>
<organism evidence="12 13">
    <name type="scientific">Anaerocolumna jejuensis DSM 15929</name>
    <dbReference type="NCBI Taxonomy" id="1121322"/>
    <lineage>
        <taxon>Bacteria</taxon>
        <taxon>Bacillati</taxon>
        <taxon>Bacillota</taxon>
        <taxon>Clostridia</taxon>
        <taxon>Lachnospirales</taxon>
        <taxon>Lachnospiraceae</taxon>
        <taxon>Anaerocolumna</taxon>
    </lineage>
</organism>
<dbReference type="GO" id="GO:0003916">
    <property type="term" value="F:DNA topoisomerase activity"/>
    <property type="evidence" value="ECO:0007669"/>
    <property type="project" value="InterPro"/>
</dbReference>
<keyword evidence="3 10" id="KW-0378">Hydrolase</keyword>
<name>A0A1M6KKV6_9FIRM</name>
<dbReference type="GO" id="GO:0000725">
    <property type="term" value="P:recombinational repair"/>
    <property type="evidence" value="ECO:0007669"/>
    <property type="project" value="TreeGrafter"/>
</dbReference>
<evidence type="ECO:0000256" key="7">
    <source>
        <dbReference type="ARBA" id="ARBA00034617"/>
    </source>
</evidence>
<evidence type="ECO:0000256" key="9">
    <source>
        <dbReference type="ARBA" id="ARBA00048988"/>
    </source>
</evidence>
<keyword evidence="5 10" id="KW-0067">ATP-binding</keyword>
<dbReference type="PANTHER" id="PTHR11070:SF63">
    <property type="entry name" value="DNA HELICASE IV"/>
    <property type="match status" value="1"/>
</dbReference>
<accession>A0A1M6KKV6</accession>
<evidence type="ECO:0000259" key="11">
    <source>
        <dbReference type="PROSITE" id="PS51198"/>
    </source>
</evidence>
<evidence type="ECO:0000256" key="1">
    <source>
        <dbReference type="ARBA" id="ARBA00009922"/>
    </source>
</evidence>
<dbReference type="Gene3D" id="1.10.10.160">
    <property type="match status" value="1"/>
</dbReference>
<feature type="binding site" evidence="10">
    <location>
        <begin position="148"/>
        <end position="155"/>
    </location>
    <ligand>
        <name>ATP</name>
        <dbReference type="ChEBI" id="CHEBI:30616"/>
    </ligand>
</feature>
<dbReference type="PANTHER" id="PTHR11070">
    <property type="entry name" value="UVRD / RECB / PCRA DNA HELICASE FAMILY MEMBER"/>
    <property type="match status" value="1"/>
</dbReference>
<dbReference type="InterPro" id="IPR013986">
    <property type="entry name" value="DExx_box_DNA_helicase_dom_sf"/>
</dbReference>
<evidence type="ECO:0000256" key="3">
    <source>
        <dbReference type="ARBA" id="ARBA00022801"/>
    </source>
</evidence>
<evidence type="ECO:0000313" key="12">
    <source>
        <dbReference type="EMBL" id="SHJ59612.1"/>
    </source>
</evidence>
<dbReference type="EMBL" id="FRAC01000006">
    <property type="protein sequence ID" value="SHJ59612.1"/>
    <property type="molecule type" value="Genomic_DNA"/>
</dbReference>
<dbReference type="GO" id="GO:0005829">
    <property type="term" value="C:cytosol"/>
    <property type="evidence" value="ECO:0007669"/>
    <property type="project" value="TreeGrafter"/>
</dbReference>
<dbReference type="GO" id="GO:0003677">
    <property type="term" value="F:DNA binding"/>
    <property type="evidence" value="ECO:0007669"/>
    <property type="project" value="InterPro"/>
</dbReference>
<dbReference type="GO" id="GO:0005524">
    <property type="term" value="F:ATP binding"/>
    <property type="evidence" value="ECO:0007669"/>
    <property type="project" value="UniProtKB-UniRule"/>
</dbReference>
<comment type="catalytic activity">
    <reaction evidence="7">
        <text>Couples ATP hydrolysis with the unwinding of duplex DNA by translocating in the 3'-5' direction.</text>
        <dbReference type="EC" id="5.6.2.4"/>
    </reaction>
</comment>
<dbReference type="Proteomes" id="UP000184386">
    <property type="component" value="Unassembled WGS sequence"/>
</dbReference>
<dbReference type="STRING" id="1121322.SAMN02745136_00490"/>
<dbReference type="GO" id="GO:0006265">
    <property type="term" value="P:DNA topological change"/>
    <property type="evidence" value="ECO:0007669"/>
    <property type="project" value="InterPro"/>
</dbReference>
<dbReference type="Gene3D" id="3.30.65.10">
    <property type="entry name" value="Bacterial Topoisomerase I, domain 1"/>
    <property type="match status" value="2"/>
</dbReference>
<keyword evidence="13" id="KW-1185">Reference proteome</keyword>
<dbReference type="RefSeq" id="WP_073272555.1">
    <property type="nucleotide sequence ID" value="NZ_FRAC01000006.1"/>
</dbReference>
<protein>
    <recommendedName>
        <fullName evidence="8">DNA 3'-5' helicase</fullName>
        <ecNumber evidence="8">5.6.2.4</ecNumber>
    </recommendedName>
</protein>
<gene>
    <name evidence="12" type="ORF">SAMN02745136_00490</name>
</gene>
<evidence type="ECO:0000256" key="8">
    <source>
        <dbReference type="ARBA" id="ARBA00034808"/>
    </source>
</evidence>
<evidence type="ECO:0000256" key="4">
    <source>
        <dbReference type="ARBA" id="ARBA00022806"/>
    </source>
</evidence>
<evidence type="ECO:0000256" key="5">
    <source>
        <dbReference type="ARBA" id="ARBA00022840"/>
    </source>
</evidence>
<dbReference type="InterPro" id="IPR000212">
    <property type="entry name" value="DNA_helicase_UvrD/REP"/>
</dbReference>
<dbReference type="InterPro" id="IPR013498">
    <property type="entry name" value="Topo_IA_Znf"/>
</dbReference>
<dbReference type="InterPro" id="IPR014017">
    <property type="entry name" value="DNA_helicase_UvrD-like_C"/>
</dbReference>
<dbReference type="Gene3D" id="3.40.50.300">
    <property type="entry name" value="P-loop containing nucleotide triphosphate hydrolases"/>
    <property type="match status" value="3"/>
</dbReference>
<dbReference type="GO" id="GO:0005694">
    <property type="term" value="C:chromosome"/>
    <property type="evidence" value="ECO:0007669"/>
    <property type="project" value="InterPro"/>
</dbReference>
<dbReference type="InterPro" id="IPR027417">
    <property type="entry name" value="P-loop_NTPase"/>
</dbReference>
<dbReference type="InterPro" id="IPR014016">
    <property type="entry name" value="UvrD-like_ATP-bd"/>
</dbReference>
<dbReference type="Pfam" id="PF13361">
    <property type="entry name" value="UvrD_C"/>
    <property type="match status" value="1"/>
</dbReference>
<dbReference type="Pfam" id="PF01396">
    <property type="entry name" value="Zn_ribbon_Top1"/>
    <property type="match status" value="2"/>
</dbReference>